<name>F4PSM3_CACFS</name>
<sequence length="586" mass="62670">MYKQILILISIILTITYGQKVIHFNTASDCFQGCDFNDGSVWIGGVSPNNNNYQYIASIDYSKSKNKYSQKIDSFVNLQLGGLIIIGSPATSVYFTLFADSDISGSTLIGGNVTFTVSDGGGFGADNLTLANQATLALDSDCNALISTGVFEAGSLYTQDILGSFDSQLGSSFEGTFQVANQTTVYLYGKNYIGGTFSVLGETKIENADIYTQAYFYDLEVTSLVQVTPNSGLFVTYDLIAQNIYVDSQGLLATNQYQTFPEDGSPIVVNVGFIWNNQGSTVTFGQADVITINQINSLGSVQFLGDSVVTVQSQSNFTLFYLNTVNNADGTTAIFNLNNTSIETIVPYTSSSAETLVLISYTGENNQLGSTGINSLVNTTVVVNPDSVLTLNNSQVSFAQNSTISLLPVSTVIIAGSQVTVENITVEEATLNVADSNLDGTVSIVDGGRLLFNVSTTTSSVYLSGESKAYLAAPFTINGGLYLVDSSSADIYIDQLSLITSTVSVQIQGLISLDTYSQLTVTVPNANDLVLGKTYYLALSHSPITIDVNNQVTLTNSLPSKIVPQFATTTIDYVNYLTLTVIYIQN</sequence>
<feature type="chain" id="PRO_5003313338" evidence="1">
    <location>
        <begin position="19"/>
        <end position="586"/>
    </location>
</feature>
<keyword evidence="1" id="KW-0732">Signal</keyword>
<accession>F4PSM3</accession>
<proteinExistence type="predicted"/>
<dbReference type="RefSeq" id="XP_004358565.1">
    <property type="nucleotide sequence ID" value="XM_004358508.1"/>
</dbReference>
<dbReference type="AlphaFoldDB" id="F4PSM3"/>
<organism evidence="2 3">
    <name type="scientific">Cavenderia fasciculata</name>
    <name type="common">Slime mold</name>
    <name type="synonym">Dictyostelium fasciculatum</name>
    <dbReference type="NCBI Taxonomy" id="261658"/>
    <lineage>
        <taxon>Eukaryota</taxon>
        <taxon>Amoebozoa</taxon>
        <taxon>Evosea</taxon>
        <taxon>Eumycetozoa</taxon>
        <taxon>Dictyostelia</taxon>
        <taxon>Acytosteliales</taxon>
        <taxon>Cavenderiaceae</taxon>
        <taxon>Cavenderia</taxon>
    </lineage>
</organism>
<dbReference type="EMBL" id="GL883010">
    <property type="protein sequence ID" value="EGG20715.1"/>
    <property type="molecule type" value="Genomic_DNA"/>
</dbReference>
<evidence type="ECO:0000313" key="3">
    <source>
        <dbReference type="Proteomes" id="UP000007797"/>
    </source>
</evidence>
<dbReference type="GeneID" id="14873813"/>
<dbReference type="Proteomes" id="UP000007797">
    <property type="component" value="Unassembled WGS sequence"/>
</dbReference>
<evidence type="ECO:0000256" key="1">
    <source>
        <dbReference type="SAM" id="SignalP"/>
    </source>
</evidence>
<keyword evidence="3" id="KW-1185">Reference proteome</keyword>
<feature type="signal peptide" evidence="1">
    <location>
        <begin position="1"/>
        <end position="18"/>
    </location>
</feature>
<reference evidence="3" key="1">
    <citation type="journal article" date="2011" name="Genome Res.">
        <title>Phylogeny-wide analysis of social amoeba genomes highlights ancient origins for complex intercellular communication.</title>
        <authorList>
            <person name="Heidel A.J."/>
            <person name="Lawal H.M."/>
            <person name="Felder M."/>
            <person name="Schilde C."/>
            <person name="Helps N.R."/>
            <person name="Tunggal B."/>
            <person name="Rivero F."/>
            <person name="John U."/>
            <person name="Schleicher M."/>
            <person name="Eichinger L."/>
            <person name="Platzer M."/>
            <person name="Noegel A.A."/>
            <person name="Schaap P."/>
            <person name="Gloeckner G."/>
        </authorList>
    </citation>
    <scope>NUCLEOTIDE SEQUENCE [LARGE SCALE GENOMIC DNA]</scope>
    <source>
        <strain evidence="3">SH3</strain>
    </source>
</reference>
<protein>
    <submittedName>
        <fullName evidence="2">Uncharacterized protein</fullName>
    </submittedName>
</protein>
<gene>
    <name evidence="2" type="ORF">DFA_00576</name>
</gene>
<dbReference type="KEGG" id="dfa:DFA_00576"/>
<evidence type="ECO:0000313" key="2">
    <source>
        <dbReference type="EMBL" id="EGG20715.1"/>
    </source>
</evidence>